<feature type="transmembrane region" description="Helical" evidence="1">
    <location>
        <begin position="44"/>
        <end position="61"/>
    </location>
</feature>
<reference evidence="2 3" key="1">
    <citation type="submission" date="2020-10" db="EMBL/GenBank/DDBJ databases">
        <title>Genomic surveiliance of eskapee pathogens from blood stream infections in KZN.</title>
        <authorList>
            <person name="Hetsa B.A."/>
            <person name="Amoako D.G."/>
            <person name="Akebe A.L.K."/>
            <person name="Essack S."/>
        </authorList>
    </citation>
    <scope>NUCLEOTIDE SEQUENCE [LARGE SCALE GENOMIC DNA]</scope>
    <source>
        <strain evidence="2 3">E6</strain>
    </source>
</reference>
<protein>
    <submittedName>
        <fullName evidence="2">Glucosyltransferase domain-containing protein</fullName>
    </submittedName>
</protein>
<name>A0ABD4JY50_9ENTR</name>
<dbReference type="EMBL" id="JADIXG010000010">
    <property type="protein sequence ID" value="MBF1970385.1"/>
    <property type="molecule type" value="Genomic_DNA"/>
</dbReference>
<accession>A0ABD4JY50</accession>
<feature type="transmembrane region" description="Helical" evidence="1">
    <location>
        <begin position="187"/>
        <end position="207"/>
    </location>
</feature>
<feature type="transmembrane region" description="Helical" evidence="1">
    <location>
        <begin position="119"/>
        <end position="138"/>
    </location>
</feature>
<keyword evidence="1" id="KW-0472">Membrane</keyword>
<proteinExistence type="predicted"/>
<gene>
    <name evidence="2" type="ORF">ISX34_10940</name>
</gene>
<feature type="transmembrane region" description="Helical" evidence="1">
    <location>
        <begin position="276"/>
        <end position="294"/>
    </location>
</feature>
<dbReference type="InterPro" id="IPR025686">
    <property type="entry name" value="Glucos_trans_II"/>
</dbReference>
<feature type="transmembrane region" description="Helical" evidence="1">
    <location>
        <begin position="144"/>
        <end position="175"/>
    </location>
</feature>
<feature type="transmembrane region" description="Helical" evidence="1">
    <location>
        <begin position="93"/>
        <end position="112"/>
    </location>
</feature>
<feature type="transmembrane region" description="Helical" evidence="1">
    <location>
        <begin position="334"/>
        <end position="350"/>
    </location>
</feature>
<dbReference type="Pfam" id="PF14264">
    <property type="entry name" value="Glucos_trans_II"/>
    <property type="match status" value="1"/>
</dbReference>
<evidence type="ECO:0000313" key="3">
    <source>
        <dbReference type="Proteomes" id="UP000662438"/>
    </source>
</evidence>
<organism evidence="2 3">
    <name type="scientific">Enterobacter hormaechei</name>
    <dbReference type="NCBI Taxonomy" id="158836"/>
    <lineage>
        <taxon>Bacteria</taxon>
        <taxon>Pseudomonadati</taxon>
        <taxon>Pseudomonadota</taxon>
        <taxon>Gammaproteobacteria</taxon>
        <taxon>Enterobacterales</taxon>
        <taxon>Enterobacteriaceae</taxon>
        <taxon>Enterobacter</taxon>
        <taxon>Enterobacter cloacae complex</taxon>
    </lineage>
</organism>
<feature type="transmembrane region" description="Helical" evidence="1">
    <location>
        <begin position="244"/>
        <end position="264"/>
    </location>
</feature>
<comment type="caution">
    <text evidence="2">The sequence shown here is derived from an EMBL/GenBank/DDBJ whole genome shotgun (WGS) entry which is preliminary data.</text>
</comment>
<dbReference type="RefSeq" id="WP_071882721.1">
    <property type="nucleotide sequence ID" value="NZ_JAAMTA010000006.1"/>
</dbReference>
<evidence type="ECO:0000313" key="2">
    <source>
        <dbReference type="EMBL" id="MBF1970385.1"/>
    </source>
</evidence>
<evidence type="ECO:0000256" key="1">
    <source>
        <dbReference type="SAM" id="Phobius"/>
    </source>
</evidence>
<feature type="transmembrane region" description="Helical" evidence="1">
    <location>
        <begin position="300"/>
        <end position="322"/>
    </location>
</feature>
<dbReference type="AlphaFoldDB" id="A0ABD4JY50"/>
<sequence>MNSYLSDKSLKAIVIISLAYVTPIVLTGGLYIDDIGRSLTGLAWMHDGRVLTSALMILLSGGYPVTDIYPIGNFASSLLIALSGFTIAKSFGINTRSLVPISLLILFSPFMLENLSYRFDSLSMGISIVAICIPFLWYNKSLLFIMTSVICVYVSLQTYQASSTCYLVIACFFCADEFRKSFKNGMLLGIASCLSFLTSTLLSSITWKALSLDMNGRGGIINSQEELIDNIYKYIDLLSDATSYQLVFSLTLLLLPCVLFLIYVVRSGRKFHMKAFPIIMVALALIISIGPGLFLSGTWWTPRIMIGAPVFLTCLCCLALAVNGDNWLTTVGSWLYLFAGLILCVSYANATKANNEYIDSIISMARPYISSTDESNLVINGEVKRPARVKIYDDKFPIIKHLIPTYMSNSWTWGVAQFKRTDSIGERAWGLRGERRVNAIKNICSMRVALANKDFTLYSDSNISILDFNKVKCAN</sequence>
<dbReference type="Proteomes" id="UP000662438">
    <property type="component" value="Unassembled WGS sequence"/>
</dbReference>
<feature type="transmembrane region" description="Helical" evidence="1">
    <location>
        <begin position="12"/>
        <end position="32"/>
    </location>
</feature>
<keyword evidence="1" id="KW-1133">Transmembrane helix</keyword>
<keyword evidence="1" id="KW-0812">Transmembrane</keyword>